<protein>
    <submittedName>
        <fullName evidence="1">Superoxide dismutase</fullName>
    </submittedName>
</protein>
<evidence type="ECO:0000313" key="2">
    <source>
        <dbReference type="Proteomes" id="UP000239239"/>
    </source>
</evidence>
<organism evidence="1 2">
    <name type="scientific">Legionella pneumophila</name>
    <dbReference type="NCBI Taxonomy" id="446"/>
    <lineage>
        <taxon>Bacteria</taxon>
        <taxon>Pseudomonadati</taxon>
        <taxon>Pseudomonadota</taxon>
        <taxon>Gammaproteobacteria</taxon>
        <taxon>Legionellales</taxon>
        <taxon>Legionellaceae</taxon>
        <taxon>Legionella</taxon>
    </lineage>
</organism>
<reference evidence="1 2" key="1">
    <citation type="submission" date="2018-02" db="EMBL/GenBank/DDBJ databases">
        <title>Draft genome sequences of four Legionella pneumophila clinical strains isolated in Ontario.</title>
        <authorList>
            <person name="Fortuna A."/>
            <person name="Ramnarine R."/>
            <person name="Li A."/>
            <person name="Frantz C."/>
            <person name="Mallo G."/>
        </authorList>
    </citation>
    <scope>NUCLEOTIDE SEQUENCE [LARGE SCALE GENOMIC DNA]</scope>
    <source>
        <strain evidence="1 2">LG61</strain>
    </source>
</reference>
<name>A0A2S6EX52_LEGPN</name>
<comment type="caution">
    <text evidence="1">The sequence shown here is derived from an EMBL/GenBank/DDBJ whole genome shotgun (WGS) entry which is preliminary data.</text>
</comment>
<evidence type="ECO:0000313" key="1">
    <source>
        <dbReference type="EMBL" id="PPK29779.1"/>
    </source>
</evidence>
<sequence length="50" mass="5763">MLENKKVPTNIVPDLFISFPDIIQNLLIFLVLSKKSIYSTGFTKNFDFLV</sequence>
<gene>
    <name evidence="1" type="ORF">C3928_11960</name>
</gene>
<proteinExistence type="predicted"/>
<dbReference type="EMBL" id="PQWY01000016">
    <property type="protein sequence ID" value="PPK29779.1"/>
    <property type="molecule type" value="Genomic_DNA"/>
</dbReference>
<dbReference type="AlphaFoldDB" id="A0A2S6EX52"/>
<dbReference type="Proteomes" id="UP000239239">
    <property type="component" value="Unassembled WGS sequence"/>
</dbReference>
<accession>A0A2S6EX52</accession>